<dbReference type="GO" id="GO:0004364">
    <property type="term" value="F:glutathione transferase activity"/>
    <property type="evidence" value="ECO:0007669"/>
    <property type="project" value="TreeGrafter"/>
</dbReference>
<evidence type="ECO:0000256" key="1">
    <source>
        <dbReference type="ARBA" id="ARBA00010007"/>
    </source>
</evidence>
<dbReference type="CDD" id="cd03191">
    <property type="entry name" value="GST_C_Zeta"/>
    <property type="match status" value="1"/>
</dbReference>
<dbReference type="InterPro" id="IPR010987">
    <property type="entry name" value="Glutathione-S-Trfase_C-like"/>
</dbReference>
<gene>
    <name evidence="4" type="ORF">C8D86_11082</name>
</gene>
<dbReference type="CDD" id="cd03042">
    <property type="entry name" value="GST_N_Zeta"/>
    <property type="match status" value="1"/>
</dbReference>
<sequence length="217" mass="24800">MLKLYDYYRSSACFRVRIALNLKGLDYQAVPVHLINHGGEQFSDAYQKINPQQLVPSLQDGDKVLTQSLAIIEYLDETHPSPPLLPADPYQKSLVRSFALAIAADLHPLNNLRVWKYLMSHLKLPEEQKNSWYHHWMKIGLDALEKKLLSHHQNMSYCFGDQPTLADICLVPQLFNARRFAFDLGAYPTLVRIDANCQKHPAFVKAWPEEASADVKG</sequence>
<dbReference type="SUPFAM" id="SSF47616">
    <property type="entry name" value="GST C-terminal domain-like"/>
    <property type="match status" value="1"/>
</dbReference>
<evidence type="ECO:0000259" key="2">
    <source>
        <dbReference type="PROSITE" id="PS50404"/>
    </source>
</evidence>
<dbReference type="Gene3D" id="3.40.30.10">
    <property type="entry name" value="Glutaredoxin"/>
    <property type="match status" value="1"/>
</dbReference>
<reference evidence="4 5" key="1">
    <citation type="submission" date="2018-07" db="EMBL/GenBank/DDBJ databases">
        <title>Genomic Encyclopedia of Type Strains, Phase IV (KMG-IV): sequencing the most valuable type-strain genomes for metagenomic binning, comparative biology and taxonomic classification.</title>
        <authorList>
            <person name="Goeker M."/>
        </authorList>
    </citation>
    <scope>NUCLEOTIDE SEQUENCE [LARGE SCALE GENOMIC DNA]</scope>
    <source>
        <strain evidence="4 5">DSM 16500</strain>
    </source>
</reference>
<comment type="caution">
    <text evidence="4">The sequence shown here is derived from an EMBL/GenBank/DDBJ whole genome shotgun (WGS) entry which is preliminary data.</text>
</comment>
<dbReference type="GO" id="GO:0016034">
    <property type="term" value="F:maleylacetoacetate isomerase activity"/>
    <property type="evidence" value="ECO:0007669"/>
    <property type="project" value="TreeGrafter"/>
</dbReference>
<dbReference type="GO" id="GO:0006749">
    <property type="term" value="P:glutathione metabolic process"/>
    <property type="evidence" value="ECO:0007669"/>
    <property type="project" value="TreeGrafter"/>
</dbReference>
<dbReference type="AlphaFoldDB" id="A0A370GJ28"/>
<dbReference type="GO" id="GO:0006559">
    <property type="term" value="P:L-phenylalanine catabolic process"/>
    <property type="evidence" value="ECO:0007669"/>
    <property type="project" value="TreeGrafter"/>
</dbReference>
<proteinExistence type="inferred from homology"/>
<dbReference type="SFLD" id="SFLDS00019">
    <property type="entry name" value="Glutathione_Transferase_(cytos"/>
    <property type="match status" value="1"/>
</dbReference>
<dbReference type="PANTHER" id="PTHR42673">
    <property type="entry name" value="MALEYLACETOACETATE ISOMERASE"/>
    <property type="match status" value="1"/>
</dbReference>
<evidence type="ECO:0000313" key="5">
    <source>
        <dbReference type="Proteomes" id="UP000254720"/>
    </source>
</evidence>
<evidence type="ECO:0000259" key="3">
    <source>
        <dbReference type="PROSITE" id="PS50405"/>
    </source>
</evidence>
<dbReference type="Pfam" id="PF13417">
    <property type="entry name" value="GST_N_3"/>
    <property type="match status" value="1"/>
</dbReference>
<dbReference type="InterPro" id="IPR036249">
    <property type="entry name" value="Thioredoxin-like_sf"/>
</dbReference>
<dbReference type="InterPro" id="IPR034330">
    <property type="entry name" value="GST_Zeta_C"/>
</dbReference>
<feature type="domain" description="GST N-terminal" evidence="2">
    <location>
        <begin position="1"/>
        <end position="83"/>
    </location>
</feature>
<dbReference type="Pfam" id="PF13410">
    <property type="entry name" value="GST_C_2"/>
    <property type="match status" value="1"/>
</dbReference>
<dbReference type="PROSITE" id="PS50404">
    <property type="entry name" value="GST_NTER"/>
    <property type="match status" value="1"/>
</dbReference>
<dbReference type="GO" id="GO:0005737">
    <property type="term" value="C:cytoplasm"/>
    <property type="evidence" value="ECO:0007669"/>
    <property type="project" value="InterPro"/>
</dbReference>
<dbReference type="InterPro" id="IPR040079">
    <property type="entry name" value="Glutathione_S-Trfase"/>
</dbReference>
<dbReference type="InterPro" id="IPR034333">
    <property type="entry name" value="GST_Zeta_N"/>
</dbReference>
<comment type="similarity">
    <text evidence="1">Belongs to the GST superfamily. Zeta family.</text>
</comment>
<dbReference type="PROSITE" id="PS50405">
    <property type="entry name" value="GST_CTER"/>
    <property type="match status" value="1"/>
</dbReference>
<evidence type="ECO:0000313" key="4">
    <source>
        <dbReference type="EMBL" id="RDI43812.1"/>
    </source>
</evidence>
<feature type="domain" description="GST C-terminal" evidence="3">
    <location>
        <begin position="88"/>
        <end position="217"/>
    </location>
</feature>
<dbReference type="Gene3D" id="1.20.1050.10">
    <property type="match status" value="1"/>
</dbReference>
<dbReference type="PANTHER" id="PTHR42673:SF21">
    <property type="entry name" value="GLUTATHIONE S-TRANSFERASE YFCF"/>
    <property type="match status" value="1"/>
</dbReference>
<dbReference type="SFLD" id="SFLDG00358">
    <property type="entry name" value="Main_(cytGST)"/>
    <property type="match status" value="1"/>
</dbReference>
<name>A0A370GJ28_9COXI</name>
<dbReference type="InterPro" id="IPR004045">
    <property type="entry name" value="Glutathione_S-Trfase_N"/>
</dbReference>
<organism evidence="4 5">
    <name type="scientific">Aquicella lusitana</name>
    <dbReference type="NCBI Taxonomy" id="254246"/>
    <lineage>
        <taxon>Bacteria</taxon>
        <taxon>Pseudomonadati</taxon>
        <taxon>Pseudomonadota</taxon>
        <taxon>Gammaproteobacteria</taxon>
        <taxon>Legionellales</taxon>
        <taxon>Coxiellaceae</taxon>
        <taxon>Aquicella</taxon>
    </lineage>
</organism>
<dbReference type="NCBIfam" id="TIGR01262">
    <property type="entry name" value="maiA"/>
    <property type="match status" value="1"/>
</dbReference>
<dbReference type="InterPro" id="IPR005955">
    <property type="entry name" value="GST_Zeta"/>
</dbReference>
<dbReference type="EMBL" id="QQAX01000010">
    <property type="protein sequence ID" value="RDI43812.1"/>
    <property type="molecule type" value="Genomic_DNA"/>
</dbReference>
<protein>
    <submittedName>
        <fullName evidence="4">Maleylacetoacetate isomerase</fullName>
    </submittedName>
</protein>
<dbReference type="Proteomes" id="UP000254720">
    <property type="component" value="Unassembled WGS sequence"/>
</dbReference>
<accession>A0A370GJ28</accession>
<dbReference type="SUPFAM" id="SSF52833">
    <property type="entry name" value="Thioredoxin-like"/>
    <property type="match status" value="1"/>
</dbReference>
<dbReference type="InterPro" id="IPR036282">
    <property type="entry name" value="Glutathione-S-Trfase_C_sf"/>
</dbReference>
<keyword evidence="4" id="KW-0413">Isomerase</keyword>
<keyword evidence="5" id="KW-1185">Reference proteome</keyword>